<dbReference type="InterPro" id="IPR012990">
    <property type="entry name" value="Beta-sandwich_Sec23_24"/>
</dbReference>
<dbReference type="InterPro" id="IPR036180">
    <property type="entry name" value="Gelsolin-like_dom_sf"/>
</dbReference>
<evidence type="ECO:0000313" key="4">
    <source>
        <dbReference type="Proteomes" id="UP001516464"/>
    </source>
</evidence>
<dbReference type="InterPro" id="IPR029006">
    <property type="entry name" value="ADF-H/Gelsolin-like_dom_sf"/>
</dbReference>
<dbReference type="Gene3D" id="1.20.120.730">
    <property type="entry name" value="Sec23/Sec24 helical domain"/>
    <property type="match status" value="1"/>
</dbReference>
<evidence type="ECO:0000256" key="1">
    <source>
        <dbReference type="SAM" id="MobiDB-lite"/>
    </source>
</evidence>
<evidence type="ECO:0000313" key="3">
    <source>
        <dbReference type="EMBL" id="KAF7682850.1"/>
    </source>
</evidence>
<comment type="caution">
    <text evidence="3">The sequence shown here is derived from an EMBL/GenBank/DDBJ whole genome shotgun (WGS) entry which is preliminary data.</text>
</comment>
<sequence>MNPIQRTDNSYPKEFPKGYSMQQRNQNNLIDPQTPSLPDELARNQRIFLSYDTFTPPPPHSTTQFFPIESGNCSPHLLRSTMYTIPCDNSLLSSVGIPLAITLHPFNSKSDPMELSNPVECVECGSYLNKLSIVNELFTEYICNICGYCNTLQGRHQALRHSTADYPAQSTSRPRIPKDAIVDSDYFQSPIITTPVFIFVLDASSPHNLKISIHAMHNLIISEEFQFLYRKFAVLLASTQLEILSINQDGITRHVLMDSLPFVPPSVFIDSKDEIGGLIKELEIGAHTTLVPQVLSNALQICADLSSYAVAGKSALILNTLPEITGLPVIIEKLHHSCNSINLFVSKNINIPPSINNLIKETGGKIYKMEDQTVDGKPLKHHLYALGTRKSAFGVSIEVKTSNALTKQSVYGDTSIESLHRIFFVQMDNQSTVSYIFNIDETIKEGDKIYLQAIINYTNYEGKKRLLVLNQSFNSSYKVSSIYNDMCFDTIFSVLVKKNGELMEESLIRSLRFYRNKCSQQASNMQLVIPDGIKLLPVLVQAYCKNLKKIDMSSWSVERVLRFYYPRAFLFTDYFVESKLENIKSIRLSYKNIGDGEIYIIENGLKIFVYIGNGVDNELMQSIYDDNSEERMVLNRVVDDIRSWYDDWMDVYIIGQGCGGIETDVLGCFVEDRMNNIESYSDNLVTLHHKILGGR</sequence>
<dbReference type="InterPro" id="IPR036174">
    <property type="entry name" value="Znf_Sec23_Sec24_sf"/>
</dbReference>
<feature type="compositionally biased region" description="Polar residues" evidence="1">
    <location>
        <begin position="20"/>
        <end position="33"/>
    </location>
</feature>
<keyword evidence="4" id="KW-1185">Reference proteome</keyword>
<organism evidence="3 4">
    <name type="scientific">Astathelohania contejeani</name>
    <dbReference type="NCBI Taxonomy" id="164912"/>
    <lineage>
        <taxon>Eukaryota</taxon>
        <taxon>Fungi</taxon>
        <taxon>Fungi incertae sedis</taxon>
        <taxon>Microsporidia</taxon>
        <taxon>Astathelohaniidae</taxon>
        <taxon>Astathelohania</taxon>
    </lineage>
</organism>
<dbReference type="SUPFAM" id="SSF82919">
    <property type="entry name" value="Zn-finger domain of Sec23/24"/>
    <property type="match status" value="1"/>
</dbReference>
<feature type="domain" description="Sec23/Sec24 beta-sandwich" evidence="2">
    <location>
        <begin position="392"/>
        <end position="474"/>
    </location>
</feature>
<dbReference type="EMBL" id="SBIQ01000170">
    <property type="protein sequence ID" value="KAF7682850.1"/>
    <property type="molecule type" value="Genomic_DNA"/>
</dbReference>
<dbReference type="Gene3D" id="3.40.20.10">
    <property type="entry name" value="Severin"/>
    <property type="match status" value="1"/>
</dbReference>
<gene>
    <name evidence="3" type="primary">CEF</name>
    <name evidence="3" type="ORF">TCON_1936</name>
</gene>
<dbReference type="InterPro" id="IPR036175">
    <property type="entry name" value="Sec23/24_helical_dom_sf"/>
</dbReference>
<reference evidence="3 4" key="1">
    <citation type="submission" date="2019-01" db="EMBL/GenBank/DDBJ databases">
        <title>Genomes sequencing and comparative genomics of infectious freshwater microsporidia, Cucumispora dikerogammari and Thelohania contejeani.</title>
        <authorList>
            <person name="Cormier A."/>
            <person name="Giraud I."/>
            <person name="Wattier R."/>
            <person name="Teixeira M."/>
            <person name="Grandjean F."/>
            <person name="Rigaud T."/>
            <person name="Cordaux R."/>
        </authorList>
    </citation>
    <scope>NUCLEOTIDE SEQUENCE [LARGE SCALE GENOMIC DNA]</scope>
    <source>
        <strain evidence="3">T1</strain>
        <tissue evidence="3">Spores</tissue>
    </source>
</reference>
<name>A0ABQ7HXE3_9MICR</name>
<dbReference type="SUPFAM" id="SSF81811">
    <property type="entry name" value="Helical domain of Sec23/24"/>
    <property type="match status" value="1"/>
</dbReference>
<protein>
    <submittedName>
        <fullName evidence="3">Protein transport protein Sec24-like CEF</fullName>
    </submittedName>
</protein>
<dbReference type="Gene3D" id="2.60.40.1670">
    <property type="entry name" value="beta-sandwich domain of Sec23/24"/>
    <property type="match status" value="1"/>
</dbReference>
<feature type="compositionally biased region" description="Polar residues" evidence="1">
    <location>
        <begin position="1"/>
        <end position="10"/>
    </location>
</feature>
<evidence type="ECO:0000259" key="2">
    <source>
        <dbReference type="Pfam" id="PF08033"/>
    </source>
</evidence>
<accession>A0ABQ7HXE3</accession>
<feature type="region of interest" description="Disordered" evidence="1">
    <location>
        <begin position="1"/>
        <end position="33"/>
    </location>
</feature>
<dbReference type="SUPFAM" id="SSF81995">
    <property type="entry name" value="beta-sandwich domain of Sec23/24"/>
    <property type="match status" value="1"/>
</dbReference>
<dbReference type="InterPro" id="IPR050550">
    <property type="entry name" value="SEC23_SEC24_subfamily"/>
</dbReference>
<dbReference type="Pfam" id="PF08033">
    <property type="entry name" value="Sec23_BS"/>
    <property type="match status" value="1"/>
</dbReference>
<dbReference type="PANTHER" id="PTHR13803">
    <property type="entry name" value="SEC24-RELATED PROTEIN"/>
    <property type="match status" value="1"/>
</dbReference>
<dbReference type="Proteomes" id="UP001516464">
    <property type="component" value="Unassembled WGS sequence"/>
</dbReference>
<proteinExistence type="predicted"/>
<dbReference type="SUPFAM" id="SSF82754">
    <property type="entry name" value="C-terminal, gelsolin-like domain of Sec23/24"/>
    <property type="match status" value="1"/>
</dbReference>